<proteinExistence type="predicted"/>
<feature type="compositionally biased region" description="Basic and acidic residues" evidence="1">
    <location>
        <begin position="1"/>
        <end position="21"/>
    </location>
</feature>
<dbReference type="EMBL" id="JAGDFM010000017">
    <property type="protein sequence ID" value="KAG7391814.1"/>
    <property type="molecule type" value="Genomic_DNA"/>
</dbReference>
<keyword evidence="3" id="KW-1185">Reference proteome</keyword>
<evidence type="ECO:0000313" key="3">
    <source>
        <dbReference type="Proteomes" id="UP000694044"/>
    </source>
</evidence>
<protein>
    <submittedName>
        <fullName evidence="2">Uncharacterized protein</fullName>
    </submittedName>
</protein>
<gene>
    <name evidence="2" type="ORF">PHYPSEUDO_003434</name>
</gene>
<reference evidence="2" key="1">
    <citation type="submission" date="2021-02" db="EMBL/GenBank/DDBJ databases">
        <authorList>
            <person name="Palmer J.M."/>
        </authorList>
    </citation>
    <scope>NUCLEOTIDE SEQUENCE</scope>
    <source>
        <strain evidence="2">SCRP734</strain>
    </source>
</reference>
<name>A0A8T1WHJ5_9STRA</name>
<feature type="region of interest" description="Disordered" evidence="1">
    <location>
        <begin position="194"/>
        <end position="231"/>
    </location>
</feature>
<feature type="compositionally biased region" description="Basic and acidic residues" evidence="1">
    <location>
        <begin position="311"/>
        <end position="325"/>
    </location>
</feature>
<accession>A0A8T1WHJ5</accession>
<sequence length="350" mass="38467">MWRQEAAGRDESLRVRPRGELTRAMQSHPQQQQQQPLATTDAAQARFAPRRHDQMDGARAPAATSLEASRAAPSQNGDRNWSARIHASIARLMEVEGISLDSEKYAKPAEKRKARVEEQAFHAKVEELEAASETAHKEYWDRLRDVYSASTAKKMRLTSKEAPPQTVATSASWQPRCEHEALNTLAVAAATEQFTEPEAPTEPTATNVKKTKPSSRRQNSLPVDGTERSPLVQVHDPSFAKAVDKLAGKLTQLLVQLQATSDAAAAEPILAAAASIALEATEIRRCEKLALTRMVEIEEHRQQVMQGILEYSKRTEQQEMNKSSKEGASSASDLRSSSTPPLNSGGSKQT</sequence>
<comment type="caution">
    <text evidence="2">The sequence shown here is derived from an EMBL/GenBank/DDBJ whole genome shotgun (WGS) entry which is preliminary data.</text>
</comment>
<feature type="compositionally biased region" description="Low complexity" evidence="1">
    <location>
        <begin position="329"/>
        <end position="338"/>
    </location>
</feature>
<feature type="compositionally biased region" description="Low complexity" evidence="1">
    <location>
        <begin position="194"/>
        <end position="206"/>
    </location>
</feature>
<dbReference type="Proteomes" id="UP000694044">
    <property type="component" value="Unassembled WGS sequence"/>
</dbReference>
<feature type="compositionally biased region" description="Polar residues" evidence="1">
    <location>
        <begin position="339"/>
        <end position="350"/>
    </location>
</feature>
<evidence type="ECO:0000256" key="1">
    <source>
        <dbReference type="SAM" id="MobiDB-lite"/>
    </source>
</evidence>
<dbReference type="OrthoDB" id="126583at2759"/>
<evidence type="ECO:0000313" key="2">
    <source>
        <dbReference type="EMBL" id="KAG7391814.1"/>
    </source>
</evidence>
<organism evidence="2 3">
    <name type="scientific">Phytophthora pseudosyringae</name>
    <dbReference type="NCBI Taxonomy" id="221518"/>
    <lineage>
        <taxon>Eukaryota</taxon>
        <taxon>Sar</taxon>
        <taxon>Stramenopiles</taxon>
        <taxon>Oomycota</taxon>
        <taxon>Peronosporomycetes</taxon>
        <taxon>Peronosporales</taxon>
        <taxon>Peronosporaceae</taxon>
        <taxon>Phytophthora</taxon>
    </lineage>
</organism>
<feature type="region of interest" description="Disordered" evidence="1">
    <location>
        <begin position="309"/>
        <end position="350"/>
    </location>
</feature>
<dbReference type="AlphaFoldDB" id="A0A8T1WHJ5"/>
<feature type="region of interest" description="Disordered" evidence="1">
    <location>
        <begin position="1"/>
        <end position="79"/>
    </location>
</feature>